<dbReference type="EMBL" id="JAYDYW010000010">
    <property type="protein sequence ID" value="MEE1674878.1"/>
    <property type="molecule type" value="Genomic_DNA"/>
</dbReference>
<dbReference type="InterPro" id="IPR023195">
    <property type="entry name" value="Nict_dMeBzImd_PRibTrfase_N"/>
</dbReference>
<dbReference type="SUPFAM" id="SSF52733">
    <property type="entry name" value="Nicotinate mononucleotide:5,6-dimethylbenzimidazole phosphoribosyltransferase (CobT)"/>
    <property type="match status" value="1"/>
</dbReference>
<dbReference type="GO" id="GO:0008939">
    <property type="term" value="F:nicotinate-nucleotide-dimethylbenzimidazole phosphoribosyltransferase activity"/>
    <property type="evidence" value="ECO:0007669"/>
    <property type="project" value="UniProtKB-EC"/>
</dbReference>
<dbReference type="RefSeq" id="WP_329775913.1">
    <property type="nucleotide sequence ID" value="NZ_JAYDYW010000010.1"/>
</dbReference>
<evidence type="ECO:0000256" key="6">
    <source>
        <dbReference type="ARBA" id="ARBA00022676"/>
    </source>
</evidence>
<evidence type="ECO:0000256" key="4">
    <source>
        <dbReference type="ARBA" id="ARBA00015486"/>
    </source>
</evidence>
<dbReference type="Pfam" id="PF02277">
    <property type="entry name" value="DBI_PRT"/>
    <property type="match status" value="1"/>
</dbReference>
<dbReference type="NCBIfam" id="NF000996">
    <property type="entry name" value="PRK00105.1"/>
    <property type="match status" value="1"/>
</dbReference>
<comment type="similarity">
    <text evidence="2 10">Belongs to the CobT family.</text>
</comment>
<dbReference type="InterPro" id="IPR017846">
    <property type="entry name" value="Nict_dMeBzImd_PRibTrfase_bact"/>
</dbReference>
<dbReference type="PANTHER" id="PTHR43463">
    <property type="entry name" value="NICOTINATE-NUCLEOTIDE--DIMETHYLBENZIMIDAZOLE PHOSPHORIBOSYLTRANSFERASE"/>
    <property type="match status" value="1"/>
</dbReference>
<dbReference type="HAMAP" id="MF_00230">
    <property type="entry name" value="CobT"/>
    <property type="match status" value="1"/>
</dbReference>
<comment type="pathway">
    <text evidence="1 10">Nucleoside biosynthesis; alpha-ribazole biosynthesis; alpha-ribazole from 5,6-dimethylbenzimidazole: step 1/2.</text>
</comment>
<comment type="function">
    <text evidence="10">Catalyzes the synthesis of alpha-ribazole-5'-phosphate from nicotinate mononucleotide (NAMN) and 5,6-dimethylbenzimidazole (DMB).</text>
</comment>
<proteinExistence type="inferred from homology"/>
<keyword evidence="5 10" id="KW-0169">Cobalamin biosynthesis</keyword>
<dbReference type="CDD" id="cd02439">
    <property type="entry name" value="DMB-PRT_CobT"/>
    <property type="match status" value="1"/>
</dbReference>
<dbReference type="PANTHER" id="PTHR43463:SF1">
    <property type="entry name" value="NICOTINATE-NUCLEOTIDE--DIMETHYLBENZIMIDAZOLE PHOSPHORIBOSYLTRANSFERASE"/>
    <property type="match status" value="1"/>
</dbReference>
<accession>A0ABU7G645</accession>
<dbReference type="InterPro" id="IPR036087">
    <property type="entry name" value="Nict_dMeBzImd_PRibTrfase_sf"/>
</dbReference>
<gene>
    <name evidence="10 11" type="primary">cobT</name>
    <name evidence="11" type="ORF">SNR37_000197</name>
</gene>
<protein>
    <recommendedName>
        <fullName evidence="4 10">Nicotinate-nucleotide--dimethylbenzimidazole phosphoribosyltransferase</fullName>
        <shortName evidence="10">NN:DBI PRT</shortName>
        <ecNumber evidence="3 10">2.4.2.21</ecNumber>
    </recommendedName>
    <alternativeName>
        <fullName evidence="8 10">N(1)-alpha-phosphoribosyltransferase</fullName>
    </alternativeName>
</protein>
<name>A0ABU7G645_9ALTE</name>
<evidence type="ECO:0000256" key="9">
    <source>
        <dbReference type="ARBA" id="ARBA00047340"/>
    </source>
</evidence>
<evidence type="ECO:0000313" key="12">
    <source>
        <dbReference type="Proteomes" id="UP001310248"/>
    </source>
</evidence>
<comment type="catalytic activity">
    <reaction evidence="9 10">
        <text>5,6-dimethylbenzimidazole + nicotinate beta-D-ribonucleotide = alpha-ribazole 5'-phosphate + nicotinate + H(+)</text>
        <dbReference type="Rhea" id="RHEA:11196"/>
        <dbReference type="ChEBI" id="CHEBI:15378"/>
        <dbReference type="ChEBI" id="CHEBI:15890"/>
        <dbReference type="ChEBI" id="CHEBI:32544"/>
        <dbReference type="ChEBI" id="CHEBI:57502"/>
        <dbReference type="ChEBI" id="CHEBI:57918"/>
        <dbReference type="EC" id="2.4.2.21"/>
    </reaction>
</comment>
<evidence type="ECO:0000313" key="11">
    <source>
        <dbReference type="EMBL" id="MEE1674878.1"/>
    </source>
</evidence>
<dbReference type="InterPro" id="IPR003200">
    <property type="entry name" value="Nict_dMeBzImd_PRibTrfase"/>
</dbReference>
<evidence type="ECO:0000256" key="3">
    <source>
        <dbReference type="ARBA" id="ARBA00011991"/>
    </source>
</evidence>
<dbReference type="Gene3D" id="3.40.50.10210">
    <property type="match status" value="1"/>
</dbReference>
<sequence length="346" mass="36634">MHNKFVIEALDQGLAEALTNKIDLKTKPPGSLGQLESLACQLGQIQQTLEPEIRQPKMIVFAADHGIALEGVSAFPQEVTAQMVQNFVNGGAAVNVFCRQHGLAFEIVDVGVGQLLSEQGVELCKVAKGTKSFLNADAMSAEQCTQAIDVGAERVAQAARDGSNLLAFGEMGIANTASAAAIMAGCLSLDVSDCVGRGTGLDDQGLQHKTSVLQQAMQYHQGEYSAQQWLAKVGGFEVAAMVGAMLEAAHRRIAILVDGFICSAAALVASQINPLVKQYMIFCHQGAEHAHQRLLEALEAKPLLDLSLRLGEGSGAVLAYPLVESALAFLKEMASFDSAGVSRERD</sequence>
<keyword evidence="6 10" id="KW-0328">Glycosyltransferase</keyword>
<evidence type="ECO:0000256" key="10">
    <source>
        <dbReference type="HAMAP-Rule" id="MF_00230"/>
    </source>
</evidence>
<evidence type="ECO:0000256" key="8">
    <source>
        <dbReference type="ARBA" id="ARBA00030686"/>
    </source>
</evidence>
<organism evidence="11 12">
    <name type="scientific">Agarivorans aestuarii</name>
    <dbReference type="NCBI Taxonomy" id="1563703"/>
    <lineage>
        <taxon>Bacteria</taxon>
        <taxon>Pseudomonadati</taxon>
        <taxon>Pseudomonadota</taxon>
        <taxon>Gammaproteobacteria</taxon>
        <taxon>Alteromonadales</taxon>
        <taxon>Alteromonadaceae</taxon>
        <taxon>Agarivorans</taxon>
    </lineage>
</organism>
<feature type="active site" description="Proton acceptor" evidence="10">
    <location>
        <position position="312"/>
    </location>
</feature>
<comment type="caution">
    <text evidence="11">The sequence shown here is derived from an EMBL/GenBank/DDBJ whole genome shotgun (WGS) entry which is preliminary data.</text>
</comment>
<dbReference type="Gene3D" id="1.10.1610.10">
    <property type="match status" value="1"/>
</dbReference>
<evidence type="ECO:0000256" key="1">
    <source>
        <dbReference type="ARBA" id="ARBA00005049"/>
    </source>
</evidence>
<dbReference type="Proteomes" id="UP001310248">
    <property type="component" value="Unassembled WGS sequence"/>
</dbReference>
<reference evidence="11 12" key="2">
    <citation type="submission" date="2023-12" db="EMBL/GenBank/DDBJ databases">
        <authorList>
            <consortium name="Cladostephus spongiosus"/>
            <person name="Lorente B."/>
            <person name="Cabral C."/>
            <person name="Frias J."/>
            <person name="Faria J."/>
            <person name="Toubarro D."/>
        </authorList>
    </citation>
    <scope>NUCLEOTIDE SEQUENCE [LARGE SCALE GENOMIC DNA]</scope>
    <source>
        <strain evidence="11 12">ZMCS4</strain>
    </source>
</reference>
<evidence type="ECO:0000256" key="5">
    <source>
        <dbReference type="ARBA" id="ARBA00022573"/>
    </source>
</evidence>
<evidence type="ECO:0000256" key="7">
    <source>
        <dbReference type="ARBA" id="ARBA00022679"/>
    </source>
</evidence>
<dbReference type="EC" id="2.4.2.21" evidence="3 10"/>
<keyword evidence="12" id="KW-1185">Reference proteome</keyword>
<dbReference type="NCBIfam" id="TIGR03160">
    <property type="entry name" value="cobT_DBIPRT"/>
    <property type="match status" value="1"/>
</dbReference>
<keyword evidence="7 10" id="KW-0808">Transferase</keyword>
<evidence type="ECO:0000256" key="2">
    <source>
        <dbReference type="ARBA" id="ARBA00007110"/>
    </source>
</evidence>
<reference evidence="12" key="1">
    <citation type="submission" date="2023-07" db="EMBL/GenBank/DDBJ databases">
        <title>Draft genome sequence of Agarivorans aestuarii strain ZMCS4, a CAZymes producing bacteria isolated from the marine brown algae Clodostephus spongiosus.</title>
        <authorList>
            <person name="Lorente B."/>
            <person name="Cabral C."/>
            <person name="Frias J."/>
            <person name="Faria J."/>
            <person name="Toubarro D."/>
        </authorList>
    </citation>
    <scope>NUCLEOTIDE SEQUENCE [LARGE SCALE GENOMIC DNA]</scope>
    <source>
        <strain evidence="12">ZMCS4</strain>
    </source>
</reference>